<dbReference type="Gene3D" id="2.60.120.10">
    <property type="entry name" value="Jelly Rolls"/>
    <property type="match status" value="4"/>
</dbReference>
<dbReference type="PRINTS" id="PR00103">
    <property type="entry name" value="CAMPKINASE"/>
</dbReference>
<dbReference type="EMBL" id="CDMY01000738">
    <property type="protein sequence ID" value="CEM31916.1"/>
    <property type="molecule type" value="Genomic_DNA"/>
</dbReference>
<dbReference type="InterPro" id="IPR018488">
    <property type="entry name" value="cNMP-bd_CS"/>
</dbReference>
<feature type="domain" description="Protein kinase" evidence="22">
    <location>
        <begin position="649"/>
        <end position="905"/>
    </location>
</feature>
<feature type="compositionally biased region" description="Basic and acidic residues" evidence="21">
    <location>
        <begin position="55"/>
        <end position="78"/>
    </location>
</feature>
<dbReference type="EC" id="2.7.11.12" evidence="5"/>
<evidence type="ECO:0000256" key="7">
    <source>
        <dbReference type="ARBA" id="ARBA00022527"/>
    </source>
</evidence>
<evidence type="ECO:0000256" key="12">
    <source>
        <dbReference type="ARBA" id="ARBA00022777"/>
    </source>
</evidence>
<dbReference type="PROSITE" id="PS00888">
    <property type="entry name" value="CNMP_BINDING_1"/>
    <property type="match status" value="1"/>
</dbReference>
<organism evidence="25 26">
    <name type="scientific">Vitrella brassicaformis (strain CCMP3155)</name>
    <dbReference type="NCBI Taxonomy" id="1169540"/>
    <lineage>
        <taxon>Eukaryota</taxon>
        <taxon>Sar</taxon>
        <taxon>Alveolata</taxon>
        <taxon>Colpodellida</taxon>
        <taxon>Vitrellaceae</taxon>
        <taxon>Vitrella</taxon>
    </lineage>
</organism>
<keyword evidence="11 20" id="KW-0547">Nucleotide-binding</keyword>
<feature type="region of interest" description="Disordered" evidence="21">
    <location>
        <begin position="926"/>
        <end position="952"/>
    </location>
</feature>
<dbReference type="InterPro" id="IPR000719">
    <property type="entry name" value="Prot_kinase_dom"/>
</dbReference>
<feature type="domain" description="Cyclic nucleotide-binding" evidence="23">
    <location>
        <begin position="283"/>
        <end position="398"/>
    </location>
</feature>
<dbReference type="SUPFAM" id="SSF56112">
    <property type="entry name" value="Protein kinase-like (PK-like)"/>
    <property type="match status" value="1"/>
</dbReference>
<keyword evidence="26" id="KW-1185">Reference proteome</keyword>
<keyword evidence="15" id="KW-0142">cGMP-binding</keyword>
<evidence type="ECO:0000256" key="10">
    <source>
        <dbReference type="ARBA" id="ARBA00022723"/>
    </source>
</evidence>
<evidence type="ECO:0000256" key="3">
    <source>
        <dbReference type="ARBA" id="ARBA00004496"/>
    </source>
</evidence>
<evidence type="ECO:0000256" key="15">
    <source>
        <dbReference type="ARBA" id="ARBA00022992"/>
    </source>
</evidence>
<dbReference type="PROSITE" id="PS51285">
    <property type="entry name" value="AGC_KINASE_CTER"/>
    <property type="match status" value="1"/>
</dbReference>
<protein>
    <recommendedName>
        <fullName evidence="17">cGMP-dependent protein kinase</fullName>
        <ecNumber evidence="5">2.7.11.12</ecNumber>
    </recommendedName>
</protein>
<dbReference type="CDD" id="cd05572">
    <property type="entry name" value="STKc_cGK"/>
    <property type="match status" value="1"/>
</dbReference>
<dbReference type="InParanoid" id="A0A0G4GNQ3"/>
<dbReference type="InterPro" id="IPR014710">
    <property type="entry name" value="RmlC-like_jellyroll"/>
</dbReference>
<evidence type="ECO:0000259" key="24">
    <source>
        <dbReference type="PROSITE" id="PS51285"/>
    </source>
</evidence>
<feature type="region of interest" description="Disordered" evidence="21">
    <location>
        <begin position="1"/>
        <end position="88"/>
    </location>
</feature>
<evidence type="ECO:0000256" key="8">
    <source>
        <dbReference type="ARBA" id="ARBA00022535"/>
    </source>
</evidence>
<evidence type="ECO:0000256" key="16">
    <source>
        <dbReference type="ARBA" id="ARBA00023136"/>
    </source>
</evidence>
<dbReference type="PANTHER" id="PTHR24353">
    <property type="entry name" value="CYCLIC NUCLEOTIDE-DEPENDENT PROTEIN KINASE"/>
    <property type="match status" value="1"/>
</dbReference>
<evidence type="ECO:0000256" key="19">
    <source>
        <dbReference type="ARBA" id="ARBA00047462"/>
    </source>
</evidence>
<comment type="subcellular location">
    <subcellularLocation>
        <location evidence="3">Cytoplasm</location>
    </subcellularLocation>
    <subcellularLocation>
        <location evidence="2">Endomembrane system</location>
    </subcellularLocation>
</comment>
<dbReference type="InterPro" id="IPR017441">
    <property type="entry name" value="Protein_kinase_ATP_BS"/>
</dbReference>
<evidence type="ECO:0000256" key="21">
    <source>
        <dbReference type="SAM" id="MobiDB-lite"/>
    </source>
</evidence>
<sequence length="963" mass="107146">MGACLSLSRSSAHYTAKKANQPVTASSDADRTIDRPAGLVVKREETVIDQANDDTYEHTPKLRCEDMPTHEQGPKERSSPTTKATSPKVAVPSLKAVVGGRGAGGVGQRVTGLVEKDKKKKLVIHHRDEVEDAVVEAATEKHLVTRQQSVADSEMIKSALKNNLACSSLNESEVDALIKAMQFFDYKTGDIVCEEGSKGSHFFIVHSGLFDVLVGGKAVNQLKRGKAFGEIALLHNCPRSATVKTAQAGQLWGVRRQAFKDILKQLSSRNFAENRSFLDSVEIFRDLTNAQKDVICNALMVETFGRGSTIVRKGEAGDCLYIVKEGTLAVTIKKKDVREHGKGDYFGERALLYEEPRSATITATTPAVCVSIGRELLAQVLGNLQNVLFRNVMSIALQSSSAFKQFTEDQRAKVVGAAAIKDFTEGEAVMGGEGQGKTVRFLIVLEGEVGVKKTGETAPLQLSRGQCFGDEYVLKPKTTLQYSAHAKRASKVAVFTSAALEKCLGSDINSTLEYNHKRAVMKKNYIFRYLSEQQLDKLINAFTSVKKTEGDTIFKQGETGTTFYIIKGGEVTVTKDGKDIRTCGKNDYFGERALLFNEARSASVTARSPEVELWLVSKTVFTELVQGPMIEHLEDRIKLQDTNIQFKDLTTMRTVGKGTFGTVKLMKHTSGTRFALKCVKRKTVMQLNQQEYVKLEREIMAENDHPFIVKLVRTFKDKKYLYFLTELVTGGELYDAVRKLNLLDRSQAQFYLASLVLAIEYLHERNIAYRDLKPENVLLDHQGYIKLIDFGCAKKMHDRSYTLVGTPHYMAPEVILGKGYTLTADHWAFGVCLYEFMCGPLPFGNDAEDQLEIFRAILTGKLNIPSYMTDNEAGNLMKRLLCRSPQVRIGGSINGYRDIKEHPFLKDFDWDKLLGREYKPPLIPKGEVYCDDAEQGGGKGADDDEGDDQGGALDKFYEWEKDF</sequence>
<dbReference type="GO" id="GO:0012505">
    <property type="term" value="C:endomembrane system"/>
    <property type="evidence" value="ECO:0007669"/>
    <property type="project" value="UniProtKB-SubCell"/>
</dbReference>
<dbReference type="InterPro" id="IPR035014">
    <property type="entry name" value="STKc_cGK"/>
</dbReference>
<evidence type="ECO:0000256" key="11">
    <source>
        <dbReference type="ARBA" id="ARBA00022741"/>
    </source>
</evidence>
<keyword evidence="16" id="KW-0472">Membrane</keyword>
<dbReference type="PROSITE" id="PS00889">
    <property type="entry name" value="CNMP_BINDING_2"/>
    <property type="match status" value="3"/>
</dbReference>
<evidence type="ECO:0000256" key="17">
    <source>
        <dbReference type="ARBA" id="ARBA00024113"/>
    </source>
</evidence>
<dbReference type="Gene3D" id="3.30.200.20">
    <property type="entry name" value="Phosphorylase Kinase, domain 1"/>
    <property type="match status" value="1"/>
</dbReference>
<evidence type="ECO:0000256" key="9">
    <source>
        <dbReference type="ARBA" id="ARBA00022679"/>
    </source>
</evidence>
<evidence type="ECO:0000256" key="14">
    <source>
        <dbReference type="ARBA" id="ARBA00022842"/>
    </source>
</evidence>
<accession>A0A0G4GNQ3</accession>
<dbReference type="InterPro" id="IPR018490">
    <property type="entry name" value="cNMP-bd_dom_sf"/>
</dbReference>
<evidence type="ECO:0000259" key="23">
    <source>
        <dbReference type="PROSITE" id="PS50042"/>
    </source>
</evidence>
<dbReference type="CDD" id="cd00038">
    <property type="entry name" value="CAP_ED"/>
    <property type="match status" value="3"/>
</dbReference>
<dbReference type="FunFam" id="2.60.120.10:FF:000068">
    <property type="entry name" value="cGMP-dependent protein kinase"/>
    <property type="match status" value="1"/>
</dbReference>
<dbReference type="InterPro" id="IPR011009">
    <property type="entry name" value="Kinase-like_dom_sf"/>
</dbReference>
<dbReference type="PhylomeDB" id="A0A0G4GNQ3"/>
<dbReference type="GO" id="GO:0005737">
    <property type="term" value="C:cytoplasm"/>
    <property type="evidence" value="ECO:0007669"/>
    <property type="project" value="UniProtKB-SubCell"/>
</dbReference>
<name>A0A0G4GNQ3_VITBC</name>
<proteinExistence type="inferred from homology"/>
<evidence type="ECO:0000256" key="13">
    <source>
        <dbReference type="ARBA" id="ARBA00022840"/>
    </source>
</evidence>
<dbReference type="GO" id="GO:0004692">
    <property type="term" value="F:cGMP-dependent protein kinase activity"/>
    <property type="evidence" value="ECO:0007669"/>
    <property type="project" value="UniProtKB-EC"/>
</dbReference>
<dbReference type="InterPro" id="IPR000961">
    <property type="entry name" value="AGC-kinase_C"/>
</dbReference>
<dbReference type="InterPro" id="IPR008271">
    <property type="entry name" value="Ser/Thr_kinase_AS"/>
</dbReference>
<dbReference type="PROSITE" id="PS50042">
    <property type="entry name" value="CNMP_BINDING_3"/>
    <property type="match status" value="4"/>
</dbReference>
<dbReference type="OrthoDB" id="100546at2759"/>
<dbReference type="PROSITE" id="PS00107">
    <property type="entry name" value="PROTEIN_KINASE_ATP"/>
    <property type="match status" value="1"/>
</dbReference>
<keyword evidence="13 20" id="KW-0067">ATP-binding</keyword>
<evidence type="ECO:0000256" key="2">
    <source>
        <dbReference type="ARBA" id="ARBA00004308"/>
    </source>
</evidence>
<dbReference type="PANTHER" id="PTHR24353:SF37">
    <property type="entry name" value="CAMP-DEPENDENT PROTEIN KINASE CATALYTIC SUBUNIT PRKX"/>
    <property type="match status" value="1"/>
</dbReference>
<dbReference type="SMART" id="SM00220">
    <property type="entry name" value="S_TKc"/>
    <property type="match status" value="1"/>
</dbReference>
<evidence type="ECO:0000256" key="6">
    <source>
        <dbReference type="ARBA" id="ARBA00022490"/>
    </source>
</evidence>
<dbReference type="InterPro" id="IPR000595">
    <property type="entry name" value="cNMP-bd_dom"/>
</dbReference>
<dbReference type="GO" id="GO:0004691">
    <property type="term" value="F:cAMP-dependent protein kinase activity"/>
    <property type="evidence" value="ECO:0007669"/>
    <property type="project" value="TreeGrafter"/>
</dbReference>
<comment type="catalytic activity">
    <reaction evidence="18">
        <text>L-threonyl-[protein] + ATP = O-phospho-L-threonyl-[protein] + ADP + H(+)</text>
        <dbReference type="Rhea" id="RHEA:46608"/>
        <dbReference type="Rhea" id="RHEA-COMP:11060"/>
        <dbReference type="Rhea" id="RHEA-COMP:11605"/>
        <dbReference type="ChEBI" id="CHEBI:15378"/>
        <dbReference type="ChEBI" id="CHEBI:30013"/>
        <dbReference type="ChEBI" id="CHEBI:30616"/>
        <dbReference type="ChEBI" id="CHEBI:61977"/>
        <dbReference type="ChEBI" id="CHEBI:456216"/>
        <dbReference type="EC" id="2.7.11.12"/>
    </reaction>
</comment>
<comment type="similarity">
    <text evidence="4">Belongs to the protein kinase superfamily. AGC Ser/Thr protein kinase family. cGMP subfamily.</text>
</comment>
<dbReference type="VEuPathDB" id="CryptoDB:Vbra_2335"/>
<dbReference type="Proteomes" id="UP000041254">
    <property type="component" value="Unassembled WGS sequence"/>
</dbReference>
<evidence type="ECO:0000256" key="18">
    <source>
        <dbReference type="ARBA" id="ARBA00047298"/>
    </source>
</evidence>
<keyword evidence="10" id="KW-0479">Metal-binding</keyword>
<dbReference type="Pfam" id="PF00069">
    <property type="entry name" value="Pkinase"/>
    <property type="match status" value="1"/>
</dbReference>
<dbReference type="FunCoup" id="A0A0G4GNQ3">
    <property type="interactions" value="3"/>
</dbReference>
<dbReference type="Gene3D" id="1.10.510.10">
    <property type="entry name" value="Transferase(Phosphotransferase) domain 1"/>
    <property type="match status" value="1"/>
</dbReference>
<keyword evidence="8" id="KW-0140">cGMP</keyword>
<dbReference type="FunFam" id="1.10.510.10:FF:000210">
    <property type="entry name" value="Non-specific serine/threonine protein kinase"/>
    <property type="match status" value="1"/>
</dbReference>
<keyword evidence="7" id="KW-0723">Serine/threonine-protein kinase</keyword>
<dbReference type="GO" id="GO:0005524">
    <property type="term" value="F:ATP binding"/>
    <property type="evidence" value="ECO:0007669"/>
    <property type="project" value="UniProtKB-UniRule"/>
</dbReference>
<evidence type="ECO:0000256" key="20">
    <source>
        <dbReference type="PROSITE-ProRule" id="PRU10141"/>
    </source>
</evidence>
<feature type="domain" description="Cyclic nucleotide-binding" evidence="23">
    <location>
        <begin position="526"/>
        <end position="625"/>
    </location>
</feature>
<dbReference type="AlphaFoldDB" id="A0A0G4GNQ3"/>
<feature type="domain" description="AGC-kinase C-terminal" evidence="24">
    <location>
        <begin position="906"/>
        <end position="963"/>
    </location>
</feature>
<dbReference type="SMART" id="SM00100">
    <property type="entry name" value="cNMP"/>
    <property type="match status" value="3"/>
</dbReference>
<comment type="catalytic activity">
    <reaction evidence="19">
        <text>L-seryl-[protein] + ATP = O-phospho-L-seryl-[protein] + ADP + H(+)</text>
        <dbReference type="Rhea" id="RHEA:17989"/>
        <dbReference type="Rhea" id="RHEA-COMP:9863"/>
        <dbReference type="Rhea" id="RHEA-COMP:11604"/>
        <dbReference type="ChEBI" id="CHEBI:15378"/>
        <dbReference type="ChEBI" id="CHEBI:29999"/>
        <dbReference type="ChEBI" id="CHEBI:30616"/>
        <dbReference type="ChEBI" id="CHEBI:83421"/>
        <dbReference type="ChEBI" id="CHEBI:456216"/>
        <dbReference type="EC" id="2.7.11.12"/>
    </reaction>
</comment>
<dbReference type="STRING" id="1169540.A0A0G4GNQ3"/>
<evidence type="ECO:0000259" key="22">
    <source>
        <dbReference type="PROSITE" id="PS50011"/>
    </source>
</evidence>
<evidence type="ECO:0000256" key="1">
    <source>
        <dbReference type="ARBA" id="ARBA00001946"/>
    </source>
</evidence>
<dbReference type="GO" id="GO:0005952">
    <property type="term" value="C:cAMP-dependent protein kinase complex"/>
    <property type="evidence" value="ECO:0007669"/>
    <property type="project" value="TreeGrafter"/>
</dbReference>
<dbReference type="SUPFAM" id="SSF51206">
    <property type="entry name" value="cAMP-binding domain-like"/>
    <property type="match status" value="4"/>
</dbReference>
<dbReference type="GO" id="GO:0030553">
    <property type="term" value="F:cGMP binding"/>
    <property type="evidence" value="ECO:0007669"/>
    <property type="project" value="UniProtKB-KW"/>
</dbReference>
<feature type="domain" description="Cyclic nucleotide-binding" evidence="23">
    <location>
        <begin position="165"/>
        <end position="280"/>
    </location>
</feature>
<feature type="binding site" evidence="20">
    <location>
        <position position="677"/>
    </location>
    <ligand>
        <name>ATP</name>
        <dbReference type="ChEBI" id="CHEBI:30616"/>
    </ligand>
</feature>
<dbReference type="Pfam" id="PF00027">
    <property type="entry name" value="cNMP_binding"/>
    <property type="match status" value="3"/>
</dbReference>
<dbReference type="PROSITE" id="PS00108">
    <property type="entry name" value="PROTEIN_KINASE_ST"/>
    <property type="match status" value="1"/>
</dbReference>
<dbReference type="PROSITE" id="PS50011">
    <property type="entry name" value="PROTEIN_KINASE_DOM"/>
    <property type="match status" value="1"/>
</dbReference>
<comment type="cofactor">
    <cofactor evidence="1">
        <name>Mg(2+)</name>
        <dbReference type="ChEBI" id="CHEBI:18420"/>
    </cofactor>
</comment>
<dbReference type="OMA" id="MQEAHCD"/>
<keyword evidence="14" id="KW-0460">Magnesium</keyword>
<keyword evidence="9" id="KW-0808">Transferase</keyword>
<reference evidence="25 26" key="1">
    <citation type="submission" date="2014-11" db="EMBL/GenBank/DDBJ databases">
        <authorList>
            <person name="Zhu J."/>
            <person name="Qi W."/>
            <person name="Song R."/>
        </authorList>
    </citation>
    <scope>NUCLEOTIDE SEQUENCE [LARGE SCALE GENOMIC DNA]</scope>
</reference>
<gene>
    <name evidence="25" type="ORF">Vbra_2335</name>
</gene>
<evidence type="ECO:0000256" key="5">
    <source>
        <dbReference type="ARBA" id="ARBA00012428"/>
    </source>
</evidence>
<keyword evidence="12" id="KW-0418">Kinase</keyword>
<evidence type="ECO:0000313" key="26">
    <source>
        <dbReference type="Proteomes" id="UP000041254"/>
    </source>
</evidence>
<feature type="domain" description="Cyclic nucleotide-binding" evidence="23">
    <location>
        <begin position="402"/>
        <end position="505"/>
    </location>
</feature>
<dbReference type="GO" id="GO:0046872">
    <property type="term" value="F:metal ion binding"/>
    <property type="evidence" value="ECO:0007669"/>
    <property type="project" value="UniProtKB-KW"/>
</dbReference>
<evidence type="ECO:0000256" key="4">
    <source>
        <dbReference type="ARBA" id="ARBA00006352"/>
    </source>
</evidence>
<keyword evidence="6" id="KW-0963">Cytoplasm</keyword>
<evidence type="ECO:0000313" key="25">
    <source>
        <dbReference type="EMBL" id="CEM31916.1"/>
    </source>
</evidence>